<dbReference type="InterPro" id="IPR036034">
    <property type="entry name" value="PDZ_sf"/>
</dbReference>
<keyword evidence="2 5" id="KW-0645">Protease</keyword>
<dbReference type="GO" id="GO:0004252">
    <property type="term" value="F:serine-type endopeptidase activity"/>
    <property type="evidence" value="ECO:0007669"/>
    <property type="project" value="UniProtKB-EC"/>
</dbReference>
<accession>A0ABU1AP62</accession>
<dbReference type="NCBIfam" id="TIGR00225">
    <property type="entry name" value="prc"/>
    <property type="match status" value="1"/>
</dbReference>
<dbReference type="InterPro" id="IPR005151">
    <property type="entry name" value="Tail-specific_protease"/>
</dbReference>
<dbReference type="SMART" id="SM00245">
    <property type="entry name" value="TSPc"/>
    <property type="match status" value="1"/>
</dbReference>
<dbReference type="InterPro" id="IPR020992">
    <property type="entry name" value="Tail_Prtase_C"/>
</dbReference>
<evidence type="ECO:0000256" key="1">
    <source>
        <dbReference type="ARBA" id="ARBA00009179"/>
    </source>
</evidence>
<dbReference type="EMBL" id="JARXIC010000026">
    <property type="protein sequence ID" value="MDQ8195561.1"/>
    <property type="molecule type" value="Genomic_DNA"/>
</dbReference>
<dbReference type="Proteomes" id="UP001243717">
    <property type="component" value="Unassembled WGS sequence"/>
</dbReference>
<evidence type="ECO:0000313" key="9">
    <source>
        <dbReference type="EMBL" id="MDQ8195561.1"/>
    </source>
</evidence>
<organism evidence="9 10">
    <name type="scientific">Thalassobacterium sedimentorum</name>
    <dbReference type="NCBI Taxonomy" id="3041258"/>
    <lineage>
        <taxon>Bacteria</taxon>
        <taxon>Pseudomonadati</taxon>
        <taxon>Verrucomicrobiota</taxon>
        <taxon>Opitutia</taxon>
        <taxon>Puniceicoccales</taxon>
        <taxon>Coraliomargaritaceae</taxon>
        <taxon>Thalassobacterium</taxon>
    </lineage>
</organism>
<keyword evidence="3 5" id="KW-0378">Hydrolase</keyword>
<dbReference type="InterPro" id="IPR001478">
    <property type="entry name" value="PDZ"/>
</dbReference>
<feature type="region of interest" description="Disordered" evidence="6">
    <location>
        <begin position="187"/>
        <end position="212"/>
    </location>
</feature>
<dbReference type="Gene3D" id="2.30.42.10">
    <property type="match status" value="1"/>
</dbReference>
<protein>
    <submittedName>
        <fullName evidence="9">Carboxy terminal-processing peptidase</fullName>
        <ecNumber evidence="9">3.4.21.102</ecNumber>
    </submittedName>
</protein>
<dbReference type="SUPFAM" id="SSF50156">
    <property type="entry name" value="PDZ domain-like"/>
    <property type="match status" value="1"/>
</dbReference>
<dbReference type="Gene3D" id="3.90.226.10">
    <property type="entry name" value="2-enoyl-CoA Hydratase, Chain A, domain 1"/>
    <property type="match status" value="1"/>
</dbReference>
<comment type="similarity">
    <text evidence="1 5">Belongs to the peptidase S41A family.</text>
</comment>
<name>A0ABU1AP62_9BACT</name>
<reference evidence="9 10" key="1">
    <citation type="submission" date="2023-04" db="EMBL/GenBank/DDBJ databases">
        <title>A novel bacteria isolated from coastal sediment.</title>
        <authorList>
            <person name="Liu X.-J."/>
            <person name="Du Z.-J."/>
        </authorList>
    </citation>
    <scope>NUCLEOTIDE SEQUENCE [LARGE SCALE GENOMIC DNA]</scope>
    <source>
        <strain evidence="9 10">SDUM461004</strain>
    </source>
</reference>
<dbReference type="Pfam" id="PF00595">
    <property type="entry name" value="PDZ"/>
    <property type="match status" value="1"/>
</dbReference>
<evidence type="ECO:0000259" key="8">
    <source>
        <dbReference type="SMART" id="SM00245"/>
    </source>
</evidence>
<evidence type="ECO:0000259" key="7">
    <source>
        <dbReference type="SMART" id="SM00228"/>
    </source>
</evidence>
<comment type="caution">
    <text evidence="9">The sequence shown here is derived from an EMBL/GenBank/DDBJ whole genome shotgun (WGS) entry which is preliminary data.</text>
</comment>
<keyword evidence="10" id="KW-1185">Reference proteome</keyword>
<dbReference type="EC" id="3.4.21.102" evidence="9"/>
<evidence type="ECO:0000256" key="3">
    <source>
        <dbReference type="ARBA" id="ARBA00022801"/>
    </source>
</evidence>
<evidence type="ECO:0000256" key="6">
    <source>
        <dbReference type="SAM" id="MobiDB-lite"/>
    </source>
</evidence>
<sequence length="813" mass="91523">MSDDTTKSRMNKRIFRFALAATAVLAFALSTYAKLEPSKEMASQTRWVVNTINARHYLRGTMEQLDGAEMVEAYIESFDYSRMYFLRPEVDDFIFRFGDAMEESLKKGNLYAAFDIYENFKQKAETRTQWAFERLEQDFDFSIEESFTPDRREAEWPATPEEAEALWLRRLKYELLNEMLSLAAEDKDSNSASLSADNPDVVDPNEDEEEFDPSKLLRLLEDREFYAETLDAAREKIHRRYERNLSHTIAREAAEVQESFINAMTQLFDPHSTFLSSDTLESFNSAVQNSFVGIGAMLEDDDGICTIKEILPGGPAERSRLLEAEDQILGVAQGDEEFEDVVDMQLRYIVRKIKGEKGTTVRLLIRPGDAADPSVRKIVPIVRDEVKLTANLATGKLISVPVNDEQTIAVGVIELPSFYGNIGAGGTLTTTTDDVSELINKLRDAGAEGLILDLRMNGGGLLSEAVRLTGLFIPVGPVVQVRDSSGRTDVLSDRDPNMLWDGPLIVLTSRFSASASEIVAGALQDNDRALIVGNSSTHGKGTVQEVYHMNSRMPFSFLKSIEPTARPVASKITIKQFFLPDGSSTQVKGVPSDIVLPSVNEFLPIGEDDLPHALPWDEVNPVDWINNWTKLDVDSPEDPKLVQRLIAASQTRQESLEEFQFLNKQIEWRRQRYEEKAISINLHQRIERKIREKGYIDELDEIYETLSENDYEIEEFLLKITEEQDALSKQTLAQPIHEIAEELSEGVVDTEVSDAIATIEGSDTAENEEEDDEATSYDIYLRESARIMADWIKALNKPKTATASTQVEAIAQP</sequence>
<dbReference type="Pfam" id="PF17804">
    <property type="entry name" value="TSP_NTD"/>
    <property type="match status" value="1"/>
</dbReference>
<dbReference type="SMART" id="SM00228">
    <property type="entry name" value="PDZ"/>
    <property type="match status" value="1"/>
</dbReference>
<dbReference type="Pfam" id="PF03572">
    <property type="entry name" value="Peptidase_S41"/>
    <property type="match status" value="1"/>
</dbReference>
<proteinExistence type="inferred from homology"/>
<evidence type="ECO:0000313" key="10">
    <source>
        <dbReference type="Proteomes" id="UP001243717"/>
    </source>
</evidence>
<dbReference type="PANTHER" id="PTHR32060:SF22">
    <property type="entry name" value="CARBOXYL-TERMINAL-PROCESSING PEPTIDASE 3, CHLOROPLASTIC"/>
    <property type="match status" value="1"/>
</dbReference>
<evidence type="ECO:0000256" key="4">
    <source>
        <dbReference type="ARBA" id="ARBA00022825"/>
    </source>
</evidence>
<dbReference type="InterPro" id="IPR004447">
    <property type="entry name" value="Peptidase_S41A"/>
</dbReference>
<keyword evidence="4 5" id="KW-0720">Serine protease</keyword>
<evidence type="ECO:0000256" key="2">
    <source>
        <dbReference type="ARBA" id="ARBA00022670"/>
    </source>
</evidence>
<feature type="domain" description="Tail specific protease" evidence="8">
    <location>
        <begin position="374"/>
        <end position="597"/>
    </location>
</feature>
<dbReference type="SUPFAM" id="SSF52096">
    <property type="entry name" value="ClpP/crotonase"/>
    <property type="match status" value="1"/>
</dbReference>
<feature type="domain" description="PDZ" evidence="7">
    <location>
        <begin position="292"/>
        <end position="369"/>
    </location>
</feature>
<dbReference type="RefSeq" id="WP_308986011.1">
    <property type="nucleotide sequence ID" value="NZ_JARXIC010000026.1"/>
</dbReference>
<evidence type="ECO:0000256" key="5">
    <source>
        <dbReference type="RuleBase" id="RU004404"/>
    </source>
</evidence>
<dbReference type="CDD" id="cd06782">
    <property type="entry name" value="cpPDZ_CPP-like"/>
    <property type="match status" value="1"/>
</dbReference>
<dbReference type="InterPro" id="IPR040573">
    <property type="entry name" value="TSP_N"/>
</dbReference>
<dbReference type="Pfam" id="PF11818">
    <property type="entry name" value="DUF3340"/>
    <property type="match status" value="1"/>
</dbReference>
<gene>
    <name evidence="9" type="ORF">QEH59_14100</name>
</gene>
<dbReference type="InterPro" id="IPR029045">
    <property type="entry name" value="ClpP/crotonase-like_dom_sf"/>
</dbReference>
<dbReference type="CDD" id="cd07560">
    <property type="entry name" value="Peptidase_S41_CPP"/>
    <property type="match status" value="1"/>
</dbReference>
<dbReference type="PANTHER" id="PTHR32060">
    <property type="entry name" value="TAIL-SPECIFIC PROTEASE"/>
    <property type="match status" value="1"/>
</dbReference>